<sequence length="152" mass="17233">MSRCQCGSSQAYRFCCQPLHCGDDHASSPGQLMRSRYCAFVEEKAEYLLATHHPQFRGSLTVKQLADSCHESDFVALQIVDAPVATTEQGEVEFKAWYRQGSEIMALWERSRFQKLDDHWHYCDGDIRPPLKLGRNDPCPCGSGKKAKKCCL</sequence>
<keyword evidence="3" id="KW-1185">Reference proteome</keyword>
<dbReference type="RefSeq" id="WP_090366413.1">
    <property type="nucleotide sequence ID" value="NZ_FNEM01000013.1"/>
</dbReference>
<dbReference type="Proteomes" id="UP000199527">
    <property type="component" value="Unassembled WGS sequence"/>
</dbReference>
<gene>
    <name evidence="2" type="ORF">SAMN04488540_1133</name>
</gene>
<dbReference type="SUPFAM" id="SSF103642">
    <property type="entry name" value="Sec-C motif"/>
    <property type="match status" value="1"/>
</dbReference>
<dbReference type="NCBIfam" id="NF002449">
    <property type="entry name" value="PRK01617.1"/>
    <property type="match status" value="1"/>
</dbReference>
<accession>A0A1G8WBF4</accession>
<dbReference type="PANTHER" id="PTHR33747">
    <property type="entry name" value="UPF0225 PROTEIN SCO1677"/>
    <property type="match status" value="1"/>
</dbReference>
<dbReference type="InterPro" id="IPR032710">
    <property type="entry name" value="NTF2-like_dom_sf"/>
</dbReference>
<dbReference type="OrthoDB" id="21421at2"/>
<evidence type="ECO:0000313" key="2">
    <source>
        <dbReference type="EMBL" id="SDJ75563.1"/>
    </source>
</evidence>
<reference evidence="3" key="1">
    <citation type="submission" date="2016-10" db="EMBL/GenBank/DDBJ databases">
        <authorList>
            <person name="Varghese N."/>
            <person name="Submissions S."/>
        </authorList>
    </citation>
    <scope>NUCLEOTIDE SEQUENCE [LARGE SCALE GENOMIC DNA]</scope>
    <source>
        <strain evidence="3">DSM 23317</strain>
    </source>
</reference>
<name>A0A1G8WBF4_9GAMM</name>
<dbReference type="EMBL" id="FNEM01000013">
    <property type="protein sequence ID" value="SDJ75563.1"/>
    <property type="molecule type" value="Genomic_DNA"/>
</dbReference>
<dbReference type="Gene3D" id="3.10.450.50">
    <property type="match status" value="1"/>
</dbReference>
<dbReference type="SUPFAM" id="SSF54427">
    <property type="entry name" value="NTF2-like"/>
    <property type="match status" value="1"/>
</dbReference>
<dbReference type="PANTHER" id="PTHR33747:SF1">
    <property type="entry name" value="ADENYLATE CYCLASE-ASSOCIATED CAP C-TERMINAL DOMAIN-CONTAINING PROTEIN"/>
    <property type="match status" value="1"/>
</dbReference>
<dbReference type="InterPro" id="IPR048469">
    <property type="entry name" value="YchJ-like_M"/>
</dbReference>
<organism evidence="2 3">
    <name type="scientific">Ferrimonas sediminum</name>
    <dbReference type="NCBI Taxonomy" id="718193"/>
    <lineage>
        <taxon>Bacteria</taxon>
        <taxon>Pseudomonadati</taxon>
        <taxon>Pseudomonadota</taxon>
        <taxon>Gammaproteobacteria</taxon>
        <taxon>Alteromonadales</taxon>
        <taxon>Ferrimonadaceae</taxon>
        <taxon>Ferrimonas</taxon>
    </lineage>
</organism>
<evidence type="ECO:0000313" key="3">
    <source>
        <dbReference type="Proteomes" id="UP000199527"/>
    </source>
</evidence>
<dbReference type="Pfam" id="PF17775">
    <property type="entry name" value="YchJ_M-like"/>
    <property type="match status" value="1"/>
</dbReference>
<dbReference type="AlphaFoldDB" id="A0A1G8WBF4"/>
<protein>
    <submittedName>
        <fullName evidence="2">SEC-C motif-containing protein</fullName>
    </submittedName>
</protein>
<dbReference type="InterPro" id="IPR004027">
    <property type="entry name" value="SEC_C_motif"/>
</dbReference>
<proteinExistence type="predicted"/>
<evidence type="ECO:0000259" key="1">
    <source>
        <dbReference type="Pfam" id="PF17775"/>
    </source>
</evidence>
<dbReference type="Pfam" id="PF02810">
    <property type="entry name" value="SEC-C"/>
    <property type="match status" value="1"/>
</dbReference>
<feature type="domain" description="YchJ-like middle NTF2-like" evidence="1">
    <location>
        <begin position="29"/>
        <end position="125"/>
    </location>
</feature>